<dbReference type="InterPro" id="IPR015517">
    <property type="entry name" value="dCMP_deaminase-rel"/>
</dbReference>
<dbReference type="Pfam" id="PF00383">
    <property type="entry name" value="dCMP_cyt_deam_1"/>
    <property type="match status" value="1"/>
</dbReference>
<feature type="region of interest" description="Disordered" evidence="5">
    <location>
        <begin position="1"/>
        <end position="33"/>
    </location>
</feature>
<dbReference type="PANTHER" id="PTHR11086">
    <property type="entry name" value="DEOXYCYTIDYLATE DEAMINASE-RELATED"/>
    <property type="match status" value="1"/>
</dbReference>
<dbReference type="Proteomes" id="UP000594342">
    <property type="component" value="Unassembled WGS sequence"/>
</dbReference>
<evidence type="ECO:0000313" key="8">
    <source>
        <dbReference type="Proteomes" id="UP000594342"/>
    </source>
</evidence>
<dbReference type="EMBL" id="UPSH01000001">
    <property type="protein sequence ID" value="VBB17708.1"/>
    <property type="molecule type" value="Genomic_DNA"/>
</dbReference>
<dbReference type="GO" id="GO:0008270">
    <property type="term" value="F:zinc ion binding"/>
    <property type="evidence" value="ECO:0007669"/>
    <property type="project" value="InterPro"/>
</dbReference>
<feature type="compositionally biased region" description="Low complexity" evidence="5">
    <location>
        <begin position="1"/>
        <end position="20"/>
    </location>
</feature>
<evidence type="ECO:0000259" key="6">
    <source>
        <dbReference type="PROSITE" id="PS51747"/>
    </source>
</evidence>
<dbReference type="SUPFAM" id="SSF53927">
    <property type="entry name" value="Cytidine deaminase-like"/>
    <property type="match status" value="1"/>
</dbReference>
<evidence type="ECO:0000256" key="4">
    <source>
        <dbReference type="ARBA" id="ARBA00022833"/>
    </source>
</evidence>
<keyword evidence="4" id="KW-0862">Zinc</keyword>
<keyword evidence="3" id="KW-0378">Hydrolase</keyword>
<dbReference type="GO" id="GO:0004132">
    <property type="term" value="F:dCMP deaminase activity"/>
    <property type="evidence" value="ECO:0007669"/>
    <property type="project" value="TreeGrafter"/>
</dbReference>
<dbReference type="PROSITE" id="PS51747">
    <property type="entry name" value="CYT_DCMP_DEAMINASES_2"/>
    <property type="match status" value="1"/>
</dbReference>
<dbReference type="PROSITE" id="PS00903">
    <property type="entry name" value="CYT_DCMP_DEAMINASES_1"/>
    <property type="match status" value="1"/>
</dbReference>
<keyword evidence="2" id="KW-0479">Metal-binding</keyword>
<name>A0A5K0U717_9VIRU</name>
<evidence type="ECO:0000256" key="3">
    <source>
        <dbReference type="ARBA" id="ARBA00022801"/>
    </source>
</evidence>
<organism evidence="7 8">
    <name type="scientific">Yasminevirus sp. GU-2018</name>
    <dbReference type="NCBI Taxonomy" id="2420051"/>
    <lineage>
        <taxon>Viruses</taxon>
        <taxon>Varidnaviria</taxon>
        <taxon>Bamfordvirae</taxon>
        <taxon>Nucleocytoviricota</taxon>
        <taxon>Megaviricetes</taxon>
        <taxon>Imitervirales</taxon>
        <taxon>Mimiviridae</taxon>
        <taxon>Klosneuvirinae</taxon>
        <taxon>Yasminevirus</taxon>
        <taxon>Yasminevirus saudimassiliense</taxon>
    </lineage>
</organism>
<comment type="caution">
    <text evidence="7">The sequence shown here is derived from an EMBL/GenBank/DDBJ whole genome shotgun (WGS) entry which is preliminary data.</text>
</comment>
<evidence type="ECO:0000256" key="5">
    <source>
        <dbReference type="SAM" id="MobiDB-lite"/>
    </source>
</evidence>
<dbReference type="InterPro" id="IPR016193">
    <property type="entry name" value="Cytidine_deaminase-like"/>
</dbReference>
<dbReference type="PANTHER" id="PTHR11086:SF18">
    <property type="entry name" value="DEOXYCYTIDYLATE DEAMINASE"/>
    <property type="match status" value="1"/>
</dbReference>
<dbReference type="InterPro" id="IPR002125">
    <property type="entry name" value="CMP_dCMP_dom"/>
</dbReference>
<dbReference type="InterPro" id="IPR016192">
    <property type="entry name" value="APOBEC/CMP_deaminase_Zn-bd"/>
</dbReference>
<accession>A0A5K0U717</accession>
<proteinExistence type="inferred from homology"/>
<protein>
    <submittedName>
        <fullName evidence="7">Deoxycytidylate deaminase</fullName>
    </submittedName>
</protein>
<keyword evidence="8" id="KW-1185">Reference proteome</keyword>
<reference evidence="7 8" key="1">
    <citation type="submission" date="2018-10" db="EMBL/GenBank/DDBJ databases">
        <authorList>
            <consortium name="IHU Genomes"/>
        </authorList>
    </citation>
    <scope>NUCLEOTIDE SEQUENCE [LARGE SCALE GENOMIC DNA]</scope>
    <source>
        <strain evidence="7 8">A1</strain>
    </source>
</reference>
<gene>
    <name evidence="7" type="ORF">YASMINEVIRUS_171</name>
</gene>
<evidence type="ECO:0000313" key="7">
    <source>
        <dbReference type="EMBL" id="VBB17708.1"/>
    </source>
</evidence>
<evidence type="ECO:0000256" key="1">
    <source>
        <dbReference type="ARBA" id="ARBA00006576"/>
    </source>
</evidence>
<comment type="similarity">
    <text evidence="1">Belongs to the cytidine and deoxycytidylate deaminase family.</text>
</comment>
<dbReference type="Gene3D" id="3.40.140.10">
    <property type="entry name" value="Cytidine Deaminase, domain 2"/>
    <property type="match status" value="1"/>
</dbReference>
<feature type="domain" description="CMP/dCMP-type deaminase" evidence="6">
    <location>
        <begin position="53"/>
        <end position="181"/>
    </location>
</feature>
<evidence type="ECO:0000256" key="2">
    <source>
        <dbReference type="ARBA" id="ARBA00022723"/>
    </source>
</evidence>
<sequence>MDPTSTSSPASSLILIPSMSDVPNKTDDQKSQQSLDLSITMSNGQKVLMKRSKAIKYYKLTEFFANTFSKDPSTKVGAVFLYPGTLQVLSMGYNGMPRNVDETIAERWERPLKYKFTEHAERNAIYNAAQSGTPLRDSICVASMCPCADCARGVIQSGCKMVITRDVDELQRENPDVVSRWKPEWDVSIGMMQEAGVQIMFLTKAELL</sequence>